<dbReference type="Proteomes" id="UP000199032">
    <property type="component" value="Unassembled WGS sequence"/>
</dbReference>
<evidence type="ECO:0000313" key="1">
    <source>
        <dbReference type="EMBL" id="CUS39279.1"/>
    </source>
</evidence>
<protein>
    <submittedName>
        <fullName evidence="1">Uncharacterized protein</fullName>
    </submittedName>
</protein>
<organism evidence="1 2">
    <name type="scientific">Candidatus Nitrospira nitrosa</name>
    <dbReference type="NCBI Taxonomy" id="1742972"/>
    <lineage>
        <taxon>Bacteria</taxon>
        <taxon>Pseudomonadati</taxon>
        <taxon>Nitrospirota</taxon>
        <taxon>Nitrospiria</taxon>
        <taxon>Nitrospirales</taxon>
        <taxon>Nitrospiraceae</taxon>
        <taxon>Nitrospira</taxon>
    </lineage>
</organism>
<gene>
    <name evidence="1" type="ORF">COMA1_70124</name>
</gene>
<sequence>MLLTSMSSQDPGAVEKRGVMSNMLSMTTGQIGNPVAMLVLMIANDRLLHVVRSLTVRS</sequence>
<keyword evidence="2" id="KW-1185">Reference proteome</keyword>
<accession>A0A0S4LPU3</accession>
<reference evidence="1 2" key="1">
    <citation type="submission" date="2015-10" db="EMBL/GenBank/DDBJ databases">
        <authorList>
            <person name="Gilbert D.G."/>
        </authorList>
    </citation>
    <scope>NUCLEOTIDE SEQUENCE [LARGE SCALE GENOMIC DNA]</scope>
    <source>
        <strain evidence="1">COMA1</strain>
    </source>
</reference>
<dbReference type="EMBL" id="CZQA01000013">
    <property type="protein sequence ID" value="CUS39279.1"/>
    <property type="molecule type" value="Genomic_DNA"/>
</dbReference>
<proteinExistence type="predicted"/>
<evidence type="ECO:0000313" key="2">
    <source>
        <dbReference type="Proteomes" id="UP000199032"/>
    </source>
</evidence>
<name>A0A0S4LPU3_9BACT</name>
<dbReference type="STRING" id="1742972.COMA1_70124"/>
<dbReference type="AlphaFoldDB" id="A0A0S4LPU3"/>